<dbReference type="InterPro" id="IPR041854">
    <property type="entry name" value="BFD-like_2Fe2S-bd_dom_sf"/>
</dbReference>
<comment type="similarity">
    <text evidence="3">Belongs to the prokaryotic molybdopterin-containing oxidoreductase family. NasA/NapA/NarB subfamily.</text>
</comment>
<comment type="cofactor">
    <cofactor evidence="2">
        <name>[4Fe-4S] cluster</name>
        <dbReference type="ChEBI" id="CHEBI:49883"/>
    </cofactor>
</comment>
<evidence type="ECO:0000259" key="11">
    <source>
        <dbReference type="PROSITE" id="PS51669"/>
    </source>
</evidence>
<evidence type="ECO:0000256" key="3">
    <source>
        <dbReference type="ARBA" id="ARBA00008747"/>
    </source>
</evidence>
<dbReference type="CDD" id="cd02754">
    <property type="entry name" value="MopB_Nitrate-R-NapA-like"/>
    <property type="match status" value="1"/>
</dbReference>
<dbReference type="InterPro" id="IPR007419">
    <property type="entry name" value="BFD-like_2Fe2S-bd_dom"/>
</dbReference>
<dbReference type="PROSITE" id="PS51669">
    <property type="entry name" value="4FE4S_MOW_BIS_MGD"/>
    <property type="match status" value="1"/>
</dbReference>
<dbReference type="Gene3D" id="1.10.10.1100">
    <property type="entry name" value="BFD-like [2Fe-2S]-binding domain"/>
    <property type="match status" value="1"/>
</dbReference>
<dbReference type="Gene3D" id="3.40.228.10">
    <property type="entry name" value="Dimethylsulfoxide Reductase, domain 2"/>
    <property type="match status" value="1"/>
</dbReference>
<dbReference type="Pfam" id="PF01568">
    <property type="entry name" value="Molydop_binding"/>
    <property type="match status" value="1"/>
</dbReference>
<name>A0A317C2F4_9GAMM</name>
<dbReference type="AlphaFoldDB" id="A0A317C2F4"/>
<accession>A0A317C2F4</accession>
<dbReference type="GO" id="GO:0051539">
    <property type="term" value="F:4 iron, 4 sulfur cluster binding"/>
    <property type="evidence" value="ECO:0007669"/>
    <property type="project" value="UniProtKB-KW"/>
</dbReference>
<reference evidence="12 13" key="1">
    <citation type="submission" date="2018-05" db="EMBL/GenBank/DDBJ databases">
        <title>Leucothrix arctica sp. nov., isolated from Arctic seawater.</title>
        <authorList>
            <person name="Choi A."/>
            <person name="Baek K."/>
        </authorList>
    </citation>
    <scope>NUCLEOTIDE SEQUENCE [LARGE SCALE GENOMIC DNA]</scope>
    <source>
        <strain evidence="12 13">JCM 18388</strain>
    </source>
</reference>
<dbReference type="Proteomes" id="UP000245539">
    <property type="component" value="Unassembled WGS sequence"/>
</dbReference>
<dbReference type="InterPro" id="IPR006963">
    <property type="entry name" value="Mopterin_OxRdtase_4Fe-4S_dom"/>
</dbReference>
<dbReference type="SUPFAM" id="SSF50692">
    <property type="entry name" value="ADC-like"/>
    <property type="match status" value="1"/>
</dbReference>
<dbReference type="OrthoDB" id="9810782at2"/>
<dbReference type="GO" id="GO:1990204">
    <property type="term" value="C:oxidoreductase complex"/>
    <property type="evidence" value="ECO:0007669"/>
    <property type="project" value="UniProtKB-ARBA"/>
</dbReference>
<evidence type="ECO:0000256" key="1">
    <source>
        <dbReference type="ARBA" id="ARBA00001942"/>
    </source>
</evidence>
<feature type="domain" description="4Fe-4S Mo/W bis-MGD-type" evidence="11">
    <location>
        <begin position="6"/>
        <end position="62"/>
    </location>
</feature>
<gene>
    <name evidence="12" type="ORF">DKW60_19610</name>
</gene>
<keyword evidence="8" id="KW-0408">Iron</keyword>
<proteinExistence type="inferred from homology"/>
<dbReference type="InterPro" id="IPR050123">
    <property type="entry name" value="Prok_molybdopt-oxidoreductase"/>
</dbReference>
<dbReference type="SUPFAM" id="SSF53706">
    <property type="entry name" value="Formate dehydrogenase/DMSO reductase, domains 1-3"/>
    <property type="match status" value="1"/>
</dbReference>
<dbReference type="Gene3D" id="2.20.25.90">
    <property type="entry name" value="ADC-like domains"/>
    <property type="match status" value="1"/>
</dbReference>
<evidence type="ECO:0000256" key="2">
    <source>
        <dbReference type="ARBA" id="ARBA00001966"/>
    </source>
</evidence>
<dbReference type="RefSeq" id="WP_109839370.1">
    <property type="nucleotide sequence ID" value="NZ_QGKM01000077.1"/>
</dbReference>
<dbReference type="Gene3D" id="3.40.50.740">
    <property type="match status" value="1"/>
</dbReference>
<dbReference type="PANTHER" id="PTHR43105">
    <property type="entry name" value="RESPIRATORY NITRATE REDUCTASE"/>
    <property type="match status" value="1"/>
</dbReference>
<keyword evidence="7" id="KW-0560">Oxidoreductase</keyword>
<evidence type="ECO:0000256" key="10">
    <source>
        <dbReference type="ARBA" id="ARBA00023063"/>
    </source>
</evidence>
<keyword evidence="10" id="KW-0534">Nitrate assimilation</keyword>
<dbReference type="GO" id="GO:0043546">
    <property type="term" value="F:molybdopterin cofactor binding"/>
    <property type="evidence" value="ECO:0007669"/>
    <property type="project" value="InterPro"/>
</dbReference>
<comment type="caution">
    <text evidence="12">The sequence shown here is derived from an EMBL/GenBank/DDBJ whole genome shotgun (WGS) entry which is preliminary data.</text>
</comment>
<dbReference type="GO" id="GO:0046872">
    <property type="term" value="F:metal ion binding"/>
    <property type="evidence" value="ECO:0007669"/>
    <property type="project" value="UniProtKB-KW"/>
</dbReference>
<dbReference type="InterPro" id="IPR006656">
    <property type="entry name" value="Mopterin_OxRdtase"/>
</dbReference>
<dbReference type="Pfam" id="PF04879">
    <property type="entry name" value="Molybdop_Fe4S4"/>
    <property type="match status" value="1"/>
</dbReference>
<dbReference type="InterPro" id="IPR009010">
    <property type="entry name" value="Asp_de-COase-like_dom_sf"/>
</dbReference>
<dbReference type="Pfam" id="PF00384">
    <property type="entry name" value="Molybdopterin"/>
    <property type="match status" value="1"/>
</dbReference>
<evidence type="ECO:0000256" key="6">
    <source>
        <dbReference type="ARBA" id="ARBA00022723"/>
    </source>
</evidence>
<dbReference type="SMART" id="SM00926">
    <property type="entry name" value="Molybdop_Fe4S4"/>
    <property type="match status" value="1"/>
</dbReference>
<dbReference type="EMBL" id="QGKM01000077">
    <property type="protein sequence ID" value="PWQ92728.1"/>
    <property type="molecule type" value="Genomic_DNA"/>
</dbReference>
<keyword evidence="6" id="KW-0479">Metal-binding</keyword>
<keyword evidence="9" id="KW-0411">Iron-sulfur</keyword>
<keyword evidence="5" id="KW-0500">Molybdenum</keyword>
<evidence type="ECO:0000313" key="12">
    <source>
        <dbReference type="EMBL" id="PWQ92728.1"/>
    </source>
</evidence>
<protein>
    <submittedName>
        <fullName evidence="12">Nitrate reductase</fullName>
    </submittedName>
</protein>
<dbReference type="InterPro" id="IPR027467">
    <property type="entry name" value="MopterinOxRdtase_cofactor_BS"/>
</dbReference>
<dbReference type="PANTHER" id="PTHR43105:SF9">
    <property type="entry name" value="NADPH-FE(3+) OXIDOREDUCTASE SUBUNIT ALPHA"/>
    <property type="match status" value="1"/>
</dbReference>
<evidence type="ECO:0000313" key="13">
    <source>
        <dbReference type="Proteomes" id="UP000245539"/>
    </source>
</evidence>
<evidence type="ECO:0000256" key="5">
    <source>
        <dbReference type="ARBA" id="ARBA00022505"/>
    </source>
</evidence>
<dbReference type="GO" id="GO:0042128">
    <property type="term" value="P:nitrate assimilation"/>
    <property type="evidence" value="ECO:0007669"/>
    <property type="project" value="UniProtKB-KW"/>
</dbReference>
<dbReference type="GO" id="GO:0016020">
    <property type="term" value="C:membrane"/>
    <property type="evidence" value="ECO:0007669"/>
    <property type="project" value="TreeGrafter"/>
</dbReference>
<keyword evidence="13" id="KW-1185">Reference proteome</keyword>
<dbReference type="CDD" id="cd02791">
    <property type="entry name" value="MopB_CT_Nitrate-R-NapA-like"/>
    <property type="match status" value="1"/>
</dbReference>
<dbReference type="InterPro" id="IPR041957">
    <property type="entry name" value="CT_Nitrate-R-NapA-like"/>
</dbReference>
<dbReference type="GO" id="GO:0045333">
    <property type="term" value="P:cellular respiration"/>
    <property type="evidence" value="ECO:0007669"/>
    <property type="project" value="UniProtKB-ARBA"/>
</dbReference>
<dbReference type="Pfam" id="PF04324">
    <property type="entry name" value="Fer2_BFD"/>
    <property type="match status" value="1"/>
</dbReference>
<evidence type="ECO:0000256" key="8">
    <source>
        <dbReference type="ARBA" id="ARBA00023004"/>
    </source>
</evidence>
<dbReference type="InterPro" id="IPR006657">
    <property type="entry name" value="MoPterin_dinucl-bd_dom"/>
</dbReference>
<evidence type="ECO:0000256" key="7">
    <source>
        <dbReference type="ARBA" id="ARBA00023002"/>
    </source>
</evidence>
<keyword evidence="4" id="KW-0004">4Fe-4S</keyword>
<comment type="cofactor">
    <cofactor evidence="1">
        <name>Mo-bis(molybdopterin guanine dinucleotide)</name>
        <dbReference type="ChEBI" id="CHEBI:60539"/>
    </cofactor>
</comment>
<evidence type="ECO:0000256" key="4">
    <source>
        <dbReference type="ARBA" id="ARBA00022485"/>
    </source>
</evidence>
<sequence>MSEASVSPVRTTCPYCGVGCGVNVQPETDGSFTVKPDKLHPANQGRLCSKGMALAETLDHPMRLLHPEIAGRAVSWDEASTEVAQKLKDITAKHGPDSVAFYVSGQLLTEDYYVANKLMKGFIGSANIDTNSRLCMSSAVVAHKRAFGEDLVPCSYEDLEQCELIVLVGTNTAWCHPVLYQRMVKAKKDNPSLKVVLIDPRRTQTADLADLHLAVKPGSDAYLYNGLLAYLADNGHTAAAFVAQHTENSEGAIEQAKISANDVVAVAEQCGLSVEAVSAFFTLFASTEKVVSVFSQGVNQSSSGADKGNALINCHLLTGRIGKPGMGPFSFTGQPNAMGGREVGGLANQLAAHMDIENPEHRELVQEFWQSPRIPQQQGLKAVDLFEAIHEGKVKAVWIMATNPAVSLPDTNRVREALEKCECVIVSDCIANTDTMKYADIRLPALTWGERNGTVTNSDRTISRQRPFVPAQGESKADWQIVTEVAHKMGYAKDFPYQTSLDVFKEHATLSGYKNDGQRCFDISVLSGLSREAFDALQPMQWPLKAADASAIETSDGSPEDYMETTRLFEDGLFFTPSRKARFISVTPTLPQSEASHEYPLVMNTGRVRDHWHTLTRTGISSRLSLHVSEPTVEISPQDASSRGLKDGDLLRVHNQLGELRLPAKIDQGLQQGNVFVPMHWNQQFGHSATVGNVIPSAVDPFSGQPESKHAVVEIEPLNTIWHGFIISRRQLTLSNTSYWHCQKVDDAWYYALAGDQLPEDWAGMSRKVLCGEGKANWVEYFDSARQTYRGARFIGESLESCVFVGPSAAQLPETTWLKQLFTQDQLTKSDRQSLLSGKPAVVVEDTGKVVCSCFNIGEKTIQQAVQTNGLTTIEAIGKCLKAGTNCGSCIPELKAYL</sequence>
<dbReference type="PROSITE" id="PS00551">
    <property type="entry name" value="MOLYBDOPTERIN_PROK_1"/>
    <property type="match status" value="1"/>
</dbReference>
<evidence type="ECO:0000256" key="9">
    <source>
        <dbReference type="ARBA" id="ARBA00023014"/>
    </source>
</evidence>
<dbReference type="Gene3D" id="2.40.40.20">
    <property type="match status" value="1"/>
</dbReference>
<dbReference type="GO" id="GO:0016491">
    <property type="term" value="F:oxidoreductase activity"/>
    <property type="evidence" value="ECO:0007669"/>
    <property type="project" value="UniProtKB-KW"/>
</dbReference>
<organism evidence="12 13">
    <name type="scientific">Leucothrix pacifica</name>
    <dbReference type="NCBI Taxonomy" id="1247513"/>
    <lineage>
        <taxon>Bacteria</taxon>
        <taxon>Pseudomonadati</taxon>
        <taxon>Pseudomonadota</taxon>
        <taxon>Gammaproteobacteria</taxon>
        <taxon>Thiotrichales</taxon>
        <taxon>Thiotrichaceae</taxon>
        <taxon>Leucothrix</taxon>
    </lineage>
</organism>